<protein>
    <recommendedName>
        <fullName evidence="14">Mitochondrial import inner membrane translocase subunit</fullName>
    </recommendedName>
</protein>
<keyword evidence="10" id="KW-0472">Membrane</keyword>
<dbReference type="SUPFAM" id="SSF144122">
    <property type="entry name" value="Tim10-like"/>
    <property type="match status" value="1"/>
</dbReference>
<evidence type="ECO:0000313" key="16">
    <source>
        <dbReference type="EMBL" id="KAL3858110.1"/>
    </source>
</evidence>
<evidence type="ECO:0000256" key="3">
    <source>
        <dbReference type="ARBA" id="ARBA00022448"/>
    </source>
</evidence>
<evidence type="ECO:0000256" key="11">
    <source>
        <dbReference type="ARBA" id="ARBA00023157"/>
    </source>
</evidence>
<evidence type="ECO:0000256" key="1">
    <source>
        <dbReference type="ARBA" id="ARBA00004137"/>
    </source>
</evidence>
<comment type="subunit">
    <text evidence="14">Heterohexamer.</text>
</comment>
<keyword evidence="6" id="KW-0862">Zinc</keyword>
<organism evidence="16 17">
    <name type="scientific">Sinanodonta woodiana</name>
    <name type="common">Chinese pond mussel</name>
    <name type="synonym">Anodonta woodiana</name>
    <dbReference type="NCBI Taxonomy" id="1069815"/>
    <lineage>
        <taxon>Eukaryota</taxon>
        <taxon>Metazoa</taxon>
        <taxon>Spiralia</taxon>
        <taxon>Lophotrochozoa</taxon>
        <taxon>Mollusca</taxon>
        <taxon>Bivalvia</taxon>
        <taxon>Autobranchia</taxon>
        <taxon>Heteroconchia</taxon>
        <taxon>Palaeoheterodonta</taxon>
        <taxon>Unionida</taxon>
        <taxon>Unionoidea</taxon>
        <taxon>Unionidae</taxon>
        <taxon>Unioninae</taxon>
        <taxon>Sinanodonta</taxon>
    </lineage>
</organism>
<dbReference type="GO" id="GO:0045039">
    <property type="term" value="P:protein insertion into mitochondrial inner membrane"/>
    <property type="evidence" value="ECO:0007669"/>
    <property type="project" value="UniProtKB-ARBA"/>
</dbReference>
<dbReference type="PANTHER" id="PTHR11038">
    <property type="entry name" value="MITOCHONDRIAL IMPORT INNER MEMBRANE TRANSLOCASE SUBUNIT TIM10"/>
    <property type="match status" value="1"/>
</dbReference>
<dbReference type="PANTHER" id="PTHR11038:SF16">
    <property type="entry name" value="MITOCHONDRIAL IMPORT INNER MEMBRANE TRANSLOCASE SUBUNIT TIM10"/>
    <property type="match status" value="1"/>
</dbReference>
<keyword evidence="7 14" id="KW-0653">Protein transport</keyword>
<comment type="similarity">
    <text evidence="2 14">Belongs to the small Tim family.</text>
</comment>
<evidence type="ECO:0000256" key="9">
    <source>
        <dbReference type="ARBA" id="ARBA00023128"/>
    </source>
</evidence>
<evidence type="ECO:0000313" key="17">
    <source>
        <dbReference type="Proteomes" id="UP001634394"/>
    </source>
</evidence>
<dbReference type="InterPro" id="IPR004217">
    <property type="entry name" value="Tim10-like"/>
</dbReference>
<dbReference type="AlphaFoldDB" id="A0ABD3V954"/>
<evidence type="ECO:0000256" key="12">
    <source>
        <dbReference type="ARBA" id="ARBA00023186"/>
    </source>
</evidence>
<dbReference type="FunFam" id="1.10.287.810:FF:000002">
    <property type="entry name" value="Mitochondrial import inner membrane translocase subunit tim10"/>
    <property type="match status" value="1"/>
</dbReference>
<evidence type="ECO:0000256" key="14">
    <source>
        <dbReference type="RuleBase" id="RU367043"/>
    </source>
</evidence>
<dbReference type="GO" id="GO:0015031">
    <property type="term" value="P:protein transport"/>
    <property type="evidence" value="ECO:0007669"/>
    <property type="project" value="UniProtKB-KW"/>
</dbReference>
<dbReference type="Proteomes" id="UP001634394">
    <property type="component" value="Unassembled WGS sequence"/>
</dbReference>
<evidence type="ECO:0000256" key="7">
    <source>
        <dbReference type="ARBA" id="ARBA00022927"/>
    </source>
</evidence>
<evidence type="ECO:0000259" key="15">
    <source>
        <dbReference type="Pfam" id="PF02953"/>
    </source>
</evidence>
<keyword evidence="17" id="KW-1185">Reference proteome</keyword>
<comment type="function">
    <text evidence="13">Mitochondrial intermembrane chaperone that participates in the import and insertion of multi-pass transmembrane proteins into the mitochondrial inner membrane. May also be required for the transfer of beta-barrel precursors from the TOM complex to the sorting and assembly machinery (SAM complex) of the outer membrane. Acts as a chaperone-like protein that protects the hydrophobic precursors from aggregation and guide them through the mitochondrial intermembrane space.</text>
</comment>
<keyword evidence="11 14" id="KW-1015">Disulfide bond</keyword>
<reference evidence="16 17" key="1">
    <citation type="submission" date="2024-11" db="EMBL/GenBank/DDBJ databases">
        <title>Chromosome-level genome assembly of the freshwater bivalve Anodonta woodiana.</title>
        <authorList>
            <person name="Chen X."/>
        </authorList>
    </citation>
    <scope>NUCLEOTIDE SEQUENCE [LARGE SCALE GENOMIC DNA]</scope>
    <source>
        <strain evidence="16">MN2024</strain>
        <tissue evidence="16">Gills</tissue>
    </source>
</reference>
<keyword evidence="5 14" id="KW-0999">Mitochondrion inner membrane</keyword>
<evidence type="ECO:0000256" key="8">
    <source>
        <dbReference type="ARBA" id="ARBA00023010"/>
    </source>
</evidence>
<evidence type="ECO:0000256" key="6">
    <source>
        <dbReference type="ARBA" id="ARBA00022833"/>
    </source>
</evidence>
<accession>A0ABD3V954</accession>
<comment type="domain">
    <text evidence="14">The twin CX3C motif contains 4 conserved Cys residues that form 2 disulfide bonds in the mitochondrial intermembrane space.</text>
</comment>
<sequence>MAELNEAQLKLVADLELEMMADMYNRMSNCCQKKCIAPKYKDADLNKGEAVCIDRCVAKYMEIHDRIGKKLTAMSQQDEATVKKIQAQMQQQQK</sequence>
<keyword evidence="9 14" id="KW-0496">Mitochondrion</keyword>
<comment type="function">
    <text evidence="14">Mitochondrial intermembrane chaperone that participates in the import and insertion of some multi-pass transmembrane proteins into the mitochondrial inner membrane. Also required for the transfer of beta-barrel precursors from the TOM complex to the sorting and assembly machinery (SAM complex) of the outer membrane. Acts as a chaperone-like protein that protects the hydrophobic precursors from aggregation and guide them through the mitochondrial intermembrane space.</text>
</comment>
<evidence type="ECO:0000256" key="4">
    <source>
        <dbReference type="ARBA" id="ARBA00022723"/>
    </source>
</evidence>
<dbReference type="GO" id="GO:0005743">
    <property type="term" value="C:mitochondrial inner membrane"/>
    <property type="evidence" value="ECO:0007669"/>
    <property type="project" value="UniProtKB-SubCell"/>
</dbReference>
<comment type="caution">
    <text evidence="16">The sequence shown here is derived from an EMBL/GenBank/DDBJ whole genome shotgun (WGS) entry which is preliminary data.</text>
</comment>
<evidence type="ECO:0000256" key="5">
    <source>
        <dbReference type="ARBA" id="ARBA00022792"/>
    </source>
</evidence>
<gene>
    <name evidence="16" type="ORF">ACJMK2_012721</name>
</gene>
<name>A0ABD3V954_SINWO</name>
<dbReference type="Pfam" id="PF02953">
    <property type="entry name" value="zf-Tim10_DDP"/>
    <property type="match status" value="1"/>
</dbReference>
<dbReference type="EMBL" id="JBJQND010000013">
    <property type="protein sequence ID" value="KAL3858110.1"/>
    <property type="molecule type" value="Genomic_DNA"/>
</dbReference>
<proteinExistence type="inferred from homology"/>
<feature type="domain" description="Tim10-like" evidence="15">
    <location>
        <begin position="13"/>
        <end position="72"/>
    </location>
</feature>
<keyword evidence="4" id="KW-0479">Metal-binding</keyword>
<dbReference type="Gene3D" id="1.10.287.810">
    <property type="entry name" value="Mitochondrial import inner membrane translocase subunit tim13 like domains"/>
    <property type="match status" value="1"/>
</dbReference>
<keyword evidence="8 14" id="KW-0811">Translocation</keyword>
<evidence type="ECO:0000256" key="10">
    <source>
        <dbReference type="ARBA" id="ARBA00023136"/>
    </source>
</evidence>
<comment type="subcellular location">
    <subcellularLocation>
        <location evidence="1 14">Mitochondrion inner membrane</location>
        <topology evidence="1 14">Peripheral membrane protein</topology>
        <orientation evidence="1 14">Intermembrane side</orientation>
    </subcellularLocation>
</comment>
<evidence type="ECO:0000256" key="13">
    <source>
        <dbReference type="ARBA" id="ARBA00025311"/>
    </source>
</evidence>
<dbReference type="InterPro" id="IPR035427">
    <property type="entry name" value="Tim10-like_dom_sf"/>
</dbReference>
<evidence type="ECO:0000256" key="2">
    <source>
        <dbReference type="ARBA" id="ARBA00006720"/>
    </source>
</evidence>
<keyword evidence="3 14" id="KW-0813">Transport</keyword>
<keyword evidence="12 14" id="KW-0143">Chaperone</keyword>
<dbReference type="GO" id="GO:0046872">
    <property type="term" value="F:metal ion binding"/>
    <property type="evidence" value="ECO:0007669"/>
    <property type="project" value="UniProtKB-KW"/>
</dbReference>